<evidence type="ECO:0000256" key="2">
    <source>
        <dbReference type="ARBA" id="ARBA00022618"/>
    </source>
</evidence>
<dbReference type="PANTHER" id="PTHR32432:SF4">
    <property type="entry name" value="CELL DIVISION PROTEIN FTSA"/>
    <property type="match status" value="1"/>
</dbReference>
<dbReference type="AlphaFoldDB" id="A0A0R1WMF2"/>
<dbReference type="PANTHER" id="PTHR32432">
    <property type="entry name" value="CELL DIVISION PROTEIN FTSA-RELATED"/>
    <property type="match status" value="1"/>
</dbReference>
<comment type="subunit">
    <text evidence="5">Self-interacts. Interacts with FtsZ.</text>
</comment>
<proteinExistence type="inferred from homology"/>
<dbReference type="Pfam" id="PF14450">
    <property type="entry name" value="FtsA"/>
    <property type="match status" value="1"/>
</dbReference>
<dbReference type="SMART" id="SM00842">
    <property type="entry name" value="FtsA"/>
    <property type="match status" value="1"/>
</dbReference>
<comment type="similarity">
    <text evidence="5 6">Belongs to the FtsA/MreB family.</text>
</comment>
<keyword evidence="2 5" id="KW-0132">Cell division</keyword>
<evidence type="ECO:0000256" key="3">
    <source>
        <dbReference type="ARBA" id="ARBA00023136"/>
    </source>
</evidence>
<reference evidence="9 10" key="1">
    <citation type="journal article" date="2015" name="Genome Announc.">
        <title>Expanding the biotechnology potential of lactobacilli through comparative genomics of 213 strains and associated genera.</title>
        <authorList>
            <person name="Sun Z."/>
            <person name="Harris H.M."/>
            <person name="McCann A."/>
            <person name="Guo C."/>
            <person name="Argimon S."/>
            <person name="Zhang W."/>
            <person name="Yang X."/>
            <person name="Jeffery I.B."/>
            <person name="Cooney J.C."/>
            <person name="Kagawa T.F."/>
            <person name="Liu W."/>
            <person name="Song Y."/>
            <person name="Salvetti E."/>
            <person name="Wrobel A."/>
            <person name="Rasinkangas P."/>
            <person name="Parkhill J."/>
            <person name="Rea M.C."/>
            <person name="O'Sullivan O."/>
            <person name="Ritari J."/>
            <person name="Douillard F.P."/>
            <person name="Paul Ross R."/>
            <person name="Yang R."/>
            <person name="Briner A.E."/>
            <person name="Felis G.E."/>
            <person name="de Vos W.M."/>
            <person name="Barrangou R."/>
            <person name="Klaenhammer T.R."/>
            <person name="Caufield P.W."/>
            <person name="Cui Y."/>
            <person name="Zhang H."/>
            <person name="O'Toole P.W."/>
        </authorList>
    </citation>
    <scope>NUCLEOTIDE SEQUENCE [LARGE SCALE GENOMIC DNA]</scope>
    <source>
        <strain evidence="9 10">DSM 18933</strain>
    </source>
</reference>
<comment type="subcellular location">
    <subcellularLocation>
        <location evidence="5">Cell membrane</location>
        <topology evidence="5">Peripheral membrane protein</topology>
        <orientation evidence="5">Cytoplasmic side</orientation>
    </subcellularLocation>
    <text evidence="5">Localizes to the Z ring in an FtsZ-dependent manner. Targeted to the membrane through a conserved C-terminal amphipathic helix.</text>
</comment>
<dbReference type="GO" id="GO:0043093">
    <property type="term" value="P:FtsZ-dependent cytokinesis"/>
    <property type="evidence" value="ECO:0007669"/>
    <property type="project" value="UniProtKB-UniRule"/>
</dbReference>
<dbReference type="GO" id="GO:0032153">
    <property type="term" value="C:cell division site"/>
    <property type="evidence" value="ECO:0007669"/>
    <property type="project" value="UniProtKB-UniRule"/>
</dbReference>
<dbReference type="STRING" id="1423755.FC40_GL000871"/>
<dbReference type="SUPFAM" id="SSF53067">
    <property type="entry name" value="Actin-like ATPase domain"/>
    <property type="match status" value="2"/>
</dbReference>
<evidence type="ECO:0000313" key="10">
    <source>
        <dbReference type="Proteomes" id="UP000051054"/>
    </source>
</evidence>
<dbReference type="eggNOG" id="COG0849">
    <property type="taxonomic scope" value="Bacteria"/>
</dbReference>
<keyword evidence="4 5" id="KW-0131">Cell cycle</keyword>
<comment type="function">
    <text evidence="5 6">Cell division protein that is involved in the assembly of the Z ring. May serve as a membrane anchor for the Z ring.</text>
</comment>
<keyword evidence="10" id="KW-1185">Reference proteome</keyword>
<dbReference type="RefSeq" id="WP_025021652.1">
    <property type="nucleotide sequence ID" value="NZ_AZGD01000090.1"/>
</dbReference>
<evidence type="ECO:0000256" key="6">
    <source>
        <dbReference type="PIRNR" id="PIRNR003101"/>
    </source>
</evidence>
<evidence type="ECO:0000313" key="9">
    <source>
        <dbReference type="EMBL" id="KRM19082.1"/>
    </source>
</evidence>
<organism evidence="9 10">
    <name type="scientific">Ligilactobacillus hayakitensis DSM 18933 = JCM 14209</name>
    <dbReference type="NCBI Taxonomy" id="1423755"/>
    <lineage>
        <taxon>Bacteria</taxon>
        <taxon>Bacillati</taxon>
        <taxon>Bacillota</taxon>
        <taxon>Bacilli</taxon>
        <taxon>Lactobacillales</taxon>
        <taxon>Lactobacillaceae</taxon>
        <taxon>Ligilactobacillus</taxon>
    </lineage>
</organism>
<dbReference type="EMBL" id="AZGD01000090">
    <property type="protein sequence ID" value="KRM19082.1"/>
    <property type="molecule type" value="Genomic_DNA"/>
</dbReference>
<feature type="domain" description="SHS2" evidence="8">
    <location>
        <begin position="7"/>
        <end position="197"/>
    </location>
</feature>
<evidence type="ECO:0000256" key="7">
    <source>
        <dbReference type="SAM" id="MobiDB-lite"/>
    </source>
</evidence>
<dbReference type="InterPro" id="IPR003494">
    <property type="entry name" value="SHS2_FtsA"/>
</dbReference>
<feature type="region of interest" description="Disordered" evidence="7">
    <location>
        <begin position="423"/>
        <end position="455"/>
    </location>
</feature>
<sequence length="471" mass="51540">MEGSEIYVGLDIGTTSIKVIIAEHVKGQVNIIGYGNTKSEGLNRGVIVDIDQVVATIKDAVKQAEQKASLSVEKVTVGIPANLLQIEKCHGMVSVSNDNGSAREITEEDVFQVTQAALVQNLPPERDVIDIVPDEFIVDGFDGIKDPRGMVGVRMEMHAIMYTGPKTILHNIKKCIERAGLKVDGTVVAPLATAKLAMTDAEQDFGSILVDLGGGQTTAAVIHDHKLKYTYVDQEGGDYVTRDISVVLNTSIESAENLKRTYGYAMANLTSSEDVFPVQVVGKQEPEQISEEYLAEIIEARLRQVFMKMNHALSDVSALDLPGGIILTGGMAALPGIKELAEEIFGVNVKVYIPQEMNLRFPSFAQVIGLVGYVTKQSEIEKLVKESQENDIESVQQFKYNTKVESNNAEEVAPKAGIRLYTGSNNKKETNESVSQVKEEIKRPKVKDEKPKNKGEGFIQSVGNFISKYFD</sequence>
<dbReference type="OrthoDB" id="9768127at2"/>
<dbReference type="Pfam" id="PF02491">
    <property type="entry name" value="SHS2_FTSA"/>
    <property type="match status" value="1"/>
</dbReference>
<dbReference type="NCBIfam" id="TIGR01174">
    <property type="entry name" value="ftsA"/>
    <property type="match status" value="1"/>
</dbReference>
<evidence type="ECO:0000256" key="1">
    <source>
        <dbReference type="ARBA" id="ARBA00022475"/>
    </source>
</evidence>
<gene>
    <name evidence="5" type="primary">ftsA</name>
    <name evidence="9" type="ORF">FC40_GL000871</name>
</gene>
<name>A0A0R1WMF2_9LACO</name>
<dbReference type="Proteomes" id="UP000051054">
    <property type="component" value="Unassembled WGS sequence"/>
</dbReference>
<dbReference type="PATRIC" id="fig|1423755.3.peg.925"/>
<dbReference type="InterPro" id="IPR020823">
    <property type="entry name" value="Cell_div_FtsA"/>
</dbReference>
<dbReference type="GO" id="GO:0009898">
    <property type="term" value="C:cytoplasmic side of plasma membrane"/>
    <property type="evidence" value="ECO:0007669"/>
    <property type="project" value="UniProtKB-UniRule"/>
</dbReference>
<evidence type="ECO:0000256" key="4">
    <source>
        <dbReference type="ARBA" id="ARBA00023306"/>
    </source>
</evidence>
<dbReference type="Gene3D" id="3.30.420.40">
    <property type="match status" value="2"/>
</dbReference>
<evidence type="ECO:0000259" key="8">
    <source>
        <dbReference type="SMART" id="SM00842"/>
    </source>
</evidence>
<accession>A0A0R1WMF2</accession>
<dbReference type="InterPro" id="IPR050696">
    <property type="entry name" value="FtsA/MreB"/>
</dbReference>
<evidence type="ECO:0000256" key="5">
    <source>
        <dbReference type="HAMAP-Rule" id="MF_02033"/>
    </source>
</evidence>
<dbReference type="Gene3D" id="3.30.1490.110">
    <property type="match status" value="1"/>
</dbReference>
<keyword evidence="1 5" id="KW-1003">Cell membrane</keyword>
<dbReference type="HAMAP" id="MF_02033">
    <property type="entry name" value="FtsA"/>
    <property type="match status" value="1"/>
</dbReference>
<dbReference type="PIRSF" id="PIRSF003101">
    <property type="entry name" value="FtsA"/>
    <property type="match status" value="1"/>
</dbReference>
<dbReference type="InterPro" id="IPR043129">
    <property type="entry name" value="ATPase_NBD"/>
</dbReference>
<protein>
    <recommendedName>
        <fullName evidence="5 6">Cell division protein FtsA</fullName>
    </recommendedName>
</protein>
<keyword evidence="3 5" id="KW-0472">Membrane</keyword>
<comment type="caution">
    <text evidence="9">The sequence shown here is derived from an EMBL/GenBank/DDBJ whole genome shotgun (WGS) entry which is preliminary data.</text>
</comment>
<dbReference type="CDD" id="cd24048">
    <property type="entry name" value="ASKHA_NBD_FtsA"/>
    <property type="match status" value="1"/>
</dbReference>
<feature type="compositionally biased region" description="Basic and acidic residues" evidence="7">
    <location>
        <begin position="426"/>
        <end position="455"/>
    </location>
</feature>